<sequence length="129" mass="14725">MTVSLVYLLLRQILQMLTQLARHGGAKDVELLVLRHQVAVLRRQVHRPNLQPADRVVLATLSQLLPCQRWSAFFVIPATLLRWHRQLIARHWTYPHARPQPATHQPGIPRPDTAPGRGEPDLGPLPDTR</sequence>
<dbReference type="Proteomes" id="UP001501444">
    <property type="component" value="Unassembled WGS sequence"/>
</dbReference>
<evidence type="ECO:0000313" key="3">
    <source>
        <dbReference type="Proteomes" id="UP001501444"/>
    </source>
</evidence>
<gene>
    <name evidence="2" type="ORF">GCM10010170_100720</name>
</gene>
<evidence type="ECO:0000256" key="1">
    <source>
        <dbReference type="SAM" id="MobiDB-lite"/>
    </source>
</evidence>
<feature type="region of interest" description="Disordered" evidence="1">
    <location>
        <begin position="98"/>
        <end position="129"/>
    </location>
</feature>
<keyword evidence="3" id="KW-1185">Reference proteome</keyword>
<evidence type="ECO:0008006" key="4">
    <source>
        <dbReference type="Google" id="ProtNLM"/>
    </source>
</evidence>
<protein>
    <recommendedName>
        <fullName evidence="4">Integrase</fullName>
    </recommendedName>
</protein>
<comment type="caution">
    <text evidence="2">The sequence shown here is derived from an EMBL/GenBank/DDBJ whole genome shotgun (WGS) entry which is preliminary data.</text>
</comment>
<dbReference type="EMBL" id="BAAARV010000118">
    <property type="protein sequence ID" value="GAA2389208.1"/>
    <property type="molecule type" value="Genomic_DNA"/>
</dbReference>
<organism evidence="2 3">
    <name type="scientific">Dactylosporangium salmoneum</name>
    <dbReference type="NCBI Taxonomy" id="53361"/>
    <lineage>
        <taxon>Bacteria</taxon>
        <taxon>Bacillati</taxon>
        <taxon>Actinomycetota</taxon>
        <taxon>Actinomycetes</taxon>
        <taxon>Micromonosporales</taxon>
        <taxon>Micromonosporaceae</taxon>
        <taxon>Dactylosporangium</taxon>
    </lineage>
</organism>
<proteinExistence type="predicted"/>
<evidence type="ECO:0000313" key="2">
    <source>
        <dbReference type="EMBL" id="GAA2389208.1"/>
    </source>
</evidence>
<dbReference type="RefSeq" id="WP_344619871.1">
    <property type="nucleotide sequence ID" value="NZ_BAAARV010000118.1"/>
</dbReference>
<reference evidence="2 3" key="1">
    <citation type="journal article" date="2019" name="Int. J. Syst. Evol. Microbiol.">
        <title>The Global Catalogue of Microorganisms (GCM) 10K type strain sequencing project: providing services to taxonomists for standard genome sequencing and annotation.</title>
        <authorList>
            <consortium name="The Broad Institute Genomics Platform"/>
            <consortium name="The Broad Institute Genome Sequencing Center for Infectious Disease"/>
            <person name="Wu L."/>
            <person name="Ma J."/>
        </authorList>
    </citation>
    <scope>NUCLEOTIDE SEQUENCE [LARGE SCALE GENOMIC DNA]</scope>
    <source>
        <strain evidence="2 3">JCM 3272</strain>
    </source>
</reference>
<name>A0ABN3HX51_9ACTN</name>
<accession>A0ABN3HX51</accession>